<sequence>MDRNGGTLQIERIHRTPDREKPQVCFKSLYYSRPWTRIAGTHSNCPNHDGLRDTRTMDRDNRALWTVSQNTWNTSKQSKPRNAPGRHVMGRNGGMHLVTKTIKRAPEV</sequence>
<dbReference type="EMBL" id="CM056744">
    <property type="protein sequence ID" value="KAJ8668055.1"/>
    <property type="molecule type" value="Genomic_DNA"/>
</dbReference>
<evidence type="ECO:0000313" key="2">
    <source>
        <dbReference type="Proteomes" id="UP001239111"/>
    </source>
</evidence>
<evidence type="ECO:0000313" key="1">
    <source>
        <dbReference type="EMBL" id="KAJ8668055.1"/>
    </source>
</evidence>
<comment type="caution">
    <text evidence="1">The sequence shown here is derived from an EMBL/GenBank/DDBJ whole genome shotgun (WGS) entry which is preliminary data.</text>
</comment>
<dbReference type="Proteomes" id="UP001239111">
    <property type="component" value="Chromosome 4"/>
</dbReference>
<accession>A0ACC2NEM5</accession>
<keyword evidence="2" id="KW-1185">Reference proteome</keyword>
<gene>
    <name evidence="1" type="ORF">QAD02_009718</name>
</gene>
<reference evidence="1" key="1">
    <citation type="submission" date="2023-04" db="EMBL/GenBank/DDBJ databases">
        <title>A chromosome-level genome assembly of the parasitoid wasp Eretmocerus hayati.</title>
        <authorList>
            <person name="Zhong Y."/>
            <person name="Liu S."/>
            <person name="Liu Y."/>
        </authorList>
    </citation>
    <scope>NUCLEOTIDE SEQUENCE</scope>
    <source>
        <strain evidence="1">ZJU_SS_LIU_2023</strain>
    </source>
</reference>
<name>A0ACC2NEM5_9HYME</name>
<protein>
    <submittedName>
        <fullName evidence="1">Uncharacterized protein</fullName>
    </submittedName>
</protein>
<proteinExistence type="predicted"/>
<organism evidence="1 2">
    <name type="scientific">Eretmocerus hayati</name>
    <dbReference type="NCBI Taxonomy" id="131215"/>
    <lineage>
        <taxon>Eukaryota</taxon>
        <taxon>Metazoa</taxon>
        <taxon>Ecdysozoa</taxon>
        <taxon>Arthropoda</taxon>
        <taxon>Hexapoda</taxon>
        <taxon>Insecta</taxon>
        <taxon>Pterygota</taxon>
        <taxon>Neoptera</taxon>
        <taxon>Endopterygota</taxon>
        <taxon>Hymenoptera</taxon>
        <taxon>Apocrita</taxon>
        <taxon>Proctotrupomorpha</taxon>
        <taxon>Chalcidoidea</taxon>
        <taxon>Aphelinidae</taxon>
        <taxon>Aphelininae</taxon>
        <taxon>Eretmocerus</taxon>
    </lineage>
</organism>